<gene>
    <name evidence="6" type="primary">DRG1</name>
</gene>
<dbReference type="PROSITE" id="PS00905">
    <property type="entry name" value="GTP1_OBG"/>
    <property type="match status" value="1"/>
</dbReference>
<evidence type="ECO:0000256" key="2">
    <source>
        <dbReference type="ARBA" id="ARBA00023134"/>
    </source>
</evidence>
<keyword evidence="7" id="KW-1185">Reference proteome</keyword>
<evidence type="ECO:0000256" key="1">
    <source>
        <dbReference type="ARBA" id="ARBA00022741"/>
    </source>
</evidence>
<name>A0A5F9CTR3_RABIT</name>
<evidence type="ECO:0000313" key="6">
    <source>
        <dbReference type="Ensembl" id="ENSOCUP00000037134.1"/>
    </source>
</evidence>
<dbReference type="EMBL" id="AAGW02067682">
    <property type="status" value="NOT_ANNOTATED_CDS"/>
    <property type="molecule type" value="Genomic_DNA"/>
</dbReference>
<dbReference type="NCBIfam" id="TIGR00231">
    <property type="entry name" value="small_GTP"/>
    <property type="match status" value="1"/>
</dbReference>
<dbReference type="CDD" id="cd17230">
    <property type="entry name" value="TGS_DRG1"/>
    <property type="match status" value="1"/>
</dbReference>
<feature type="domain" description="TGS" evidence="5">
    <location>
        <begin position="296"/>
        <end position="372"/>
    </location>
</feature>
<dbReference type="Pfam" id="PF02824">
    <property type="entry name" value="TGS"/>
    <property type="match status" value="1"/>
</dbReference>
<organism evidence="6 7">
    <name type="scientific">Oryctolagus cuniculus</name>
    <name type="common">Rabbit</name>
    <dbReference type="NCBI Taxonomy" id="9986"/>
    <lineage>
        <taxon>Eukaryota</taxon>
        <taxon>Metazoa</taxon>
        <taxon>Chordata</taxon>
        <taxon>Craniata</taxon>
        <taxon>Vertebrata</taxon>
        <taxon>Euteleostomi</taxon>
        <taxon>Mammalia</taxon>
        <taxon>Eutheria</taxon>
        <taxon>Euarchontoglires</taxon>
        <taxon>Glires</taxon>
        <taxon>Lagomorpha</taxon>
        <taxon>Leporidae</taxon>
        <taxon>Oryctolagus</taxon>
    </lineage>
</organism>
<dbReference type="Pfam" id="PF16897">
    <property type="entry name" value="MMR_HSR1_Xtn"/>
    <property type="match status" value="1"/>
</dbReference>
<dbReference type="EMBL" id="AAGW02067681">
    <property type="status" value="NOT_ANNOTATED_CDS"/>
    <property type="molecule type" value="Genomic_DNA"/>
</dbReference>
<dbReference type="InterPro" id="IPR045001">
    <property type="entry name" value="DRG"/>
</dbReference>
<reference evidence="6 7" key="1">
    <citation type="journal article" date="2011" name="Nature">
        <title>A high-resolution map of human evolutionary constraint using 29 mammals.</title>
        <authorList>
            <person name="Lindblad-Toh K."/>
            <person name="Garber M."/>
            <person name="Zuk O."/>
            <person name="Lin M.F."/>
            <person name="Parker B.J."/>
            <person name="Washietl S."/>
            <person name="Kheradpour P."/>
            <person name="Ernst J."/>
            <person name="Jordan G."/>
            <person name="Mauceli E."/>
            <person name="Ward L.D."/>
            <person name="Lowe C.B."/>
            <person name="Holloway A.K."/>
            <person name="Clamp M."/>
            <person name="Gnerre S."/>
            <person name="Alfoldi J."/>
            <person name="Beal K."/>
            <person name="Chang J."/>
            <person name="Clawson H."/>
            <person name="Cuff J."/>
            <person name="Di Palma F."/>
            <person name="Fitzgerald S."/>
            <person name="Flicek P."/>
            <person name="Guttman M."/>
            <person name="Hubisz M.J."/>
            <person name="Jaffe D.B."/>
            <person name="Jungreis I."/>
            <person name="Kent W.J."/>
            <person name="Kostka D."/>
            <person name="Lara M."/>
            <person name="Martins A.L."/>
            <person name="Massingham T."/>
            <person name="Moltke I."/>
            <person name="Raney B.J."/>
            <person name="Rasmussen M.D."/>
            <person name="Robinson J."/>
            <person name="Stark A."/>
            <person name="Vilella A.J."/>
            <person name="Wen J."/>
            <person name="Xie X."/>
            <person name="Zody M.C."/>
            <person name="Baldwin J."/>
            <person name="Bloom T."/>
            <person name="Chin C.W."/>
            <person name="Heiman D."/>
            <person name="Nicol R."/>
            <person name="Nusbaum C."/>
            <person name="Young S."/>
            <person name="Wilkinson J."/>
            <person name="Worley K.C."/>
            <person name="Kovar C.L."/>
            <person name="Muzny D.M."/>
            <person name="Gibbs R.A."/>
            <person name="Cree A."/>
            <person name="Dihn H.H."/>
            <person name="Fowler G."/>
            <person name="Jhangiani S."/>
            <person name="Joshi V."/>
            <person name="Lee S."/>
            <person name="Lewis L.R."/>
            <person name="Nazareth L.V."/>
            <person name="Okwuonu G."/>
            <person name="Santibanez J."/>
            <person name="Warren W.C."/>
            <person name="Mardis E.R."/>
            <person name="Weinstock G.M."/>
            <person name="Wilson R.K."/>
            <person name="Delehaunty K."/>
            <person name="Dooling D."/>
            <person name="Fronik C."/>
            <person name="Fulton L."/>
            <person name="Fulton B."/>
            <person name="Graves T."/>
            <person name="Minx P."/>
            <person name="Sodergren E."/>
            <person name="Birney E."/>
            <person name="Margulies E.H."/>
            <person name="Herrero J."/>
            <person name="Green E.D."/>
            <person name="Haussler D."/>
            <person name="Siepel A."/>
            <person name="Goldman N."/>
            <person name="Pollard K.S."/>
            <person name="Pedersen J.S."/>
            <person name="Lander E.S."/>
            <person name="Kellis M."/>
        </authorList>
    </citation>
    <scope>NUCLEOTIDE SEQUENCE [LARGE SCALE GENOMIC DNA]</scope>
    <source>
        <strain evidence="6 7">Thorbecke inbred</strain>
    </source>
</reference>
<dbReference type="FunFam" id="3.10.20.30:FF:000003">
    <property type="entry name" value="Developmentally-regulated GTP-binding protein 1"/>
    <property type="match status" value="1"/>
</dbReference>
<dbReference type="Bgee" id="ENSOCUG00000022470">
    <property type="expression patterns" value="Expressed in testis and 19 other cell types or tissues"/>
</dbReference>
<dbReference type="PROSITE" id="PS51710">
    <property type="entry name" value="G_OBG"/>
    <property type="match status" value="1"/>
</dbReference>
<keyword evidence="3" id="KW-1133">Transmembrane helix</keyword>
<dbReference type="InterPro" id="IPR004095">
    <property type="entry name" value="TGS"/>
</dbReference>
<dbReference type="GeneTree" id="ENSGT00940000153340"/>
<dbReference type="Ensembl" id="ENSOCUT00000049067.1">
    <property type="protein sequence ID" value="ENSOCUP00000037134.1"/>
    <property type="gene ID" value="ENSOCUG00000022470.3"/>
</dbReference>
<dbReference type="InterPro" id="IPR006074">
    <property type="entry name" value="GTP1-OBG_CS"/>
</dbReference>
<reference evidence="6" key="3">
    <citation type="submission" date="2025-09" db="UniProtKB">
        <authorList>
            <consortium name="Ensembl"/>
        </authorList>
    </citation>
    <scope>IDENTIFICATION</scope>
    <source>
        <strain evidence="6">Thorbecke</strain>
    </source>
</reference>
<dbReference type="Pfam" id="PF01926">
    <property type="entry name" value="MMR_HSR1"/>
    <property type="match status" value="1"/>
</dbReference>
<keyword evidence="3" id="KW-0812">Transmembrane</keyword>
<dbReference type="Gene3D" id="6.10.140.1070">
    <property type="match status" value="2"/>
</dbReference>
<dbReference type="InterPro" id="IPR031167">
    <property type="entry name" value="G_OBG"/>
</dbReference>
<evidence type="ECO:0000256" key="3">
    <source>
        <dbReference type="SAM" id="Phobius"/>
    </source>
</evidence>
<keyword evidence="1" id="KW-0547">Nucleotide-binding</keyword>
<dbReference type="InterPro" id="IPR012676">
    <property type="entry name" value="TGS-like"/>
</dbReference>
<proteinExistence type="predicted"/>
<dbReference type="SUPFAM" id="SSF81271">
    <property type="entry name" value="TGS-like"/>
    <property type="match status" value="1"/>
</dbReference>
<dbReference type="InterPro" id="IPR006073">
    <property type="entry name" value="GTP-bd"/>
</dbReference>
<keyword evidence="3" id="KW-0472">Membrane</keyword>
<dbReference type="GO" id="GO:0005525">
    <property type="term" value="F:GTP binding"/>
    <property type="evidence" value="ECO:0007669"/>
    <property type="project" value="UniProtKB-KW"/>
</dbReference>
<feature type="domain" description="OBG-type G" evidence="4">
    <location>
        <begin position="59"/>
        <end position="296"/>
    </location>
</feature>
<dbReference type="CDD" id="cd01896">
    <property type="entry name" value="DRG"/>
    <property type="match status" value="1"/>
</dbReference>
<dbReference type="SUPFAM" id="SSF52540">
    <property type="entry name" value="P-loop containing nucleoside triphosphate hydrolases"/>
    <property type="match status" value="1"/>
</dbReference>
<sequence length="373" mass="41781">MSSTLAKIAEIEAEMARTQKNKATAHHLGLLKARLAKLRRELITPKGGGGGGPGEGFDVAAYEFTTLTTVPGVIRYKGAKIQYLLTFWGSPSLIFPMLALPLCLLPLFFLPHRLSRNRVHLLDLPGIIEGAKDGKGRGRQVIAVARTCNLILIVLDVLKPLGHKKIIENELEGFGIRLNSKPPNIGFKKKDKGGINLTATCPQSELDAETVKSILAEYKIHNADVTLRSDATADDLIDVVEGNRVYIPCIYVLNKIDQISIEELDIIYKVPHCVPISAHHRWNFDDLLEKIWDYLKLVRIYTKPKGQLPDYTSPVVLPYSRTTVEDFCMKIHKNLIKEFKYALVWGLSVKHNPQKVGKDHTLEDEDVIQIVKK</sequence>
<dbReference type="InterPro" id="IPR005225">
    <property type="entry name" value="Small_GTP-bd"/>
</dbReference>
<evidence type="ECO:0000313" key="7">
    <source>
        <dbReference type="Proteomes" id="UP000001811"/>
    </source>
</evidence>
<dbReference type="Gene3D" id="3.10.20.30">
    <property type="match status" value="1"/>
</dbReference>
<dbReference type="InterPro" id="IPR027417">
    <property type="entry name" value="P-loop_NTPase"/>
</dbReference>
<dbReference type="InterPro" id="IPR012675">
    <property type="entry name" value="Beta-grasp_dom_sf"/>
</dbReference>
<dbReference type="GO" id="GO:0003924">
    <property type="term" value="F:GTPase activity"/>
    <property type="evidence" value="ECO:0007669"/>
    <property type="project" value="InterPro"/>
</dbReference>
<reference evidence="6" key="2">
    <citation type="submission" date="2025-08" db="UniProtKB">
        <authorList>
            <consortium name="Ensembl"/>
        </authorList>
    </citation>
    <scope>IDENTIFICATION</scope>
    <source>
        <strain evidence="6">Thorbecke</strain>
    </source>
</reference>
<dbReference type="EMBL" id="AAGW02067683">
    <property type="status" value="NOT_ANNOTATED_CDS"/>
    <property type="molecule type" value="Genomic_DNA"/>
</dbReference>
<feature type="transmembrane region" description="Helical" evidence="3">
    <location>
        <begin position="93"/>
        <end position="110"/>
    </location>
</feature>
<dbReference type="InterPro" id="IPR031662">
    <property type="entry name" value="GTP-binding_2"/>
</dbReference>
<dbReference type="PANTHER" id="PTHR43127">
    <property type="entry name" value="DEVELOPMENTALLY-REGULATED GTP-BINDING PROTEIN 2"/>
    <property type="match status" value="1"/>
</dbReference>
<protein>
    <submittedName>
        <fullName evidence="6">Developmentally regulated GTP binding protein 1</fullName>
    </submittedName>
</protein>
<accession>A0A5F9CTR3</accession>
<evidence type="ECO:0000259" key="4">
    <source>
        <dbReference type="PROSITE" id="PS51710"/>
    </source>
</evidence>
<dbReference type="AlphaFoldDB" id="A0A5F9CTR3"/>
<dbReference type="Proteomes" id="UP000001811">
    <property type="component" value="Chromosome 21"/>
</dbReference>
<evidence type="ECO:0000259" key="5">
    <source>
        <dbReference type="PROSITE" id="PS51880"/>
    </source>
</evidence>
<keyword evidence="2" id="KW-0342">GTP-binding</keyword>
<dbReference type="PROSITE" id="PS51880">
    <property type="entry name" value="TGS"/>
    <property type="match status" value="1"/>
</dbReference>